<name>A0ACD3ZNF8_FUSSC</name>
<accession>A0ACD3ZNF8</accession>
<gene>
    <name evidence="1" type="ORF">LCI18_013548</name>
</gene>
<evidence type="ECO:0000313" key="2">
    <source>
        <dbReference type="Proteomes" id="UP000830768"/>
    </source>
</evidence>
<evidence type="ECO:0000313" key="1">
    <source>
        <dbReference type="EMBL" id="UPL02614.1"/>
    </source>
</evidence>
<proteinExistence type="predicted"/>
<protein>
    <submittedName>
        <fullName evidence="1">Uncharacterized protein</fullName>
    </submittedName>
</protein>
<dbReference type="EMBL" id="CP090039">
    <property type="protein sequence ID" value="UPL02614.1"/>
    <property type="molecule type" value="Genomic_DNA"/>
</dbReference>
<dbReference type="Proteomes" id="UP000830768">
    <property type="component" value="Chromosome 11"/>
</dbReference>
<sequence>MVRLSLSTVAVLASSSVVMAMPAPASNDNEAQGFSWESWVEGIIADPNGDHLSPEDAVKASKAAESKRSLDIRDTTCRGDDMAEKSAYVPDAVACINQLASYGDQACKADNPVTVMCKIGGAQITAVVPGGRYPTSDTCQNMARAAGKIMDKCTRADQTVNGADYSFGNDNIAIHLSAPTDD</sequence>
<organism evidence="1 2">
    <name type="scientific">Fusarium solani subsp. cucurbitae</name>
    <name type="common">Neocosmosporum cucurbitae</name>
    <dbReference type="NCBI Taxonomy" id="2747967"/>
    <lineage>
        <taxon>Eukaryota</taxon>
        <taxon>Fungi</taxon>
        <taxon>Dikarya</taxon>
        <taxon>Ascomycota</taxon>
        <taxon>Pezizomycotina</taxon>
        <taxon>Sordariomycetes</taxon>
        <taxon>Hypocreomycetidae</taxon>
        <taxon>Hypocreales</taxon>
        <taxon>Nectriaceae</taxon>
        <taxon>Fusarium</taxon>
        <taxon>Fusarium solani species complex</taxon>
    </lineage>
</organism>
<keyword evidence="2" id="KW-1185">Reference proteome</keyword>
<reference evidence="1" key="1">
    <citation type="submission" date="2021-11" db="EMBL/GenBank/DDBJ databases">
        <title>Fusarium solani-melongenae Genome sequencing and assembly.</title>
        <authorList>
            <person name="Xie S."/>
            <person name="Huang L."/>
            <person name="Zhang X."/>
        </authorList>
    </citation>
    <scope>NUCLEOTIDE SEQUENCE</scope>
    <source>
        <strain evidence="1">CRI 24-3</strain>
    </source>
</reference>